<dbReference type="AlphaFoldDB" id="A0A2Z7BWA3"/>
<name>A0A2Z7BWA3_9LAMI</name>
<proteinExistence type="predicted"/>
<evidence type="ECO:0000313" key="1">
    <source>
        <dbReference type="EMBL" id="KZV38674.1"/>
    </source>
</evidence>
<dbReference type="EMBL" id="KV001761">
    <property type="protein sequence ID" value="KZV38674.1"/>
    <property type="molecule type" value="Genomic_DNA"/>
</dbReference>
<dbReference type="OrthoDB" id="2273864at2759"/>
<dbReference type="Proteomes" id="UP000250235">
    <property type="component" value="Unassembled WGS sequence"/>
</dbReference>
<accession>A0A2Z7BWA3</accession>
<gene>
    <name evidence="1" type="ORF">F511_33619</name>
</gene>
<keyword evidence="2" id="KW-1185">Reference proteome</keyword>
<organism evidence="1 2">
    <name type="scientific">Dorcoceras hygrometricum</name>
    <dbReference type="NCBI Taxonomy" id="472368"/>
    <lineage>
        <taxon>Eukaryota</taxon>
        <taxon>Viridiplantae</taxon>
        <taxon>Streptophyta</taxon>
        <taxon>Embryophyta</taxon>
        <taxon>Tracheophyta</taxon>
        <taxon>Spermatophyta</taxon>
        <taxon>Magnoliopsida</taxon>
        <taxon>eudicotyledons</taxon>
        <taxon>Gunneridae</taxon>
        <taxon>Pentapetalae</taxon>
        <taxon>asterids</taxon>
        <taxon>lamiids</taxon>
        <taxon>Lamiales</taxon>
        <taxon>Gesneriaceae</taxon>
        <taxon>Didymocarpoideae</taxon>
        <taxon>Trichosporeae</taxon>
        <taxon>Loxocarpinae</taxon>
        <taxon>Dorcoceras</taxon>
    </lineage>
</organism>
<evidence type="ECO:0000313" key="2">
    <source>
        <dbReference type="Proteomes" id="UP000250235"/>
    </source>
</evidence>
<protein>
    <submittedName>
        <fullName evidence="1">Transposon Tf2-1 polyprotein</fullName>
    </submittedName>
</protein>
<reference evidence="1 2" key="1">
    <citation type="journal article" date="2015" name="Proc. Natl. Acad. Sci. U.S.A.">
        <title>The resurrection genome of Boea hygrometrica: A blueprint for survival of dehydration.</title>
        <authorList>
            <person name="Xiao L."/>
            <person name="Yang G."/>
            <person name="Zhang L."/>
            <person name="Yang X."/>
            <person name="Zhao S."/>
            <person name="Ji Z."/>
            <person name="Zhou Q."/>
            <person name="Hu M."/>
            <person name="Wang Y."/>
            <person name="Chen M."/>
            <person name="Xu Y."/>
            <person name="Jin H."/>
            <person name="Xiao X."/>
            <person name="Hu G."/>
            <person name="Bao F."/>
            <person name="Hu Y."/>
            <person name="Wan P."/>
            <person name="Li L."/>
            <person name="Deng X."/>
            <person name="Kuang T."/>
            <person name="Xiang C."/>
            <person name="Zhu J.K."/>
            <person name="Oliver M.J."/>
            <person name="He Y."/>
        </authorList>
    </citation>
    <scope>NUCLEOTIDE SEQUENCE [LARGE SCALE GENOMIC DNA]</scope>
    <source>
        <strain evidence="2">cv. XS01</strain>
    </source>
</reference>
<sequence length="54" mass="6289">MSKTKIPGYIPNWPLAAPRHPSSYWEEFSMDFITGLPKSKGYDIIMIVVDRLYK</sequence>